<evidence type="ECO:0000313" key="3">
    <source>
        <dbReference type="Proteomes" id="UP000324222"/>
    </source>
</evidence>
<reference evidence="2 3" key="1">
    <citation type="submission" date="2019-05" db="EMBL/GenBank/DDBJ databases">
        <title>Another draft genome of Portunus trituberculatus and its Hox gene families provides insights of decapod evolution.</title>
        <authorList>
            <person name="Jeong J.-H."/>
            <person name="Song I."/>
            <person name="Kim S."/>
            <person name="Choi T."/>
            <person name="Kim D."/>
            <person name="Ryu S."/>
            <person name="Kim W."/>
        </authorList>
    </citation>
    <scope>NUCLEOTIDE SEQUENCE [LARGE SCALE GENOMIC DNA]</scope>
    <source>
        <tissue evidence="2">Muscle</tissue>
    </source>
</reference>
<proteinExistence type="predicted"/>
<feature type="region of interest" description="Disordered" evidence="1">
    <location>
        <begin position="1"/>
        <end position="32"/>
    </location>
</feature>
<evidence type="ECO:0000313" key="2">
    <source>
        <dbReference type="EMBL" id="MPC84215.1"/>
    </source>
</evidence>
<accession>A0A5B7IP19</accession>
<organism evidence="2 3">
    <name type="scientific">Portunus trituberculatus</name>
    <name type="common">Swimming crab</name>
    <name type="synonym">Neptunus trituberculatus</name>
    <dbReference type="NCBI Taxonomy" id="210409"/>
    <lineage>
        <taxon>Eukaryota</taxon>
        <taxon>Metazoa</taxon>
        <taxon>Ecdysozoa</taxon>
        <taxon>Arthropoda</taxon>
        <taxon>Crustacea</taxon>
        <taxon>Multicrustacea</taxon>
        <taxon>Malacostraca</taxon>
        <taxon>Eumalacostraca</taxon>
        <taxon>Eucarida</taxon>
        <taxon>Decapoda</taxon>
        <taxon>Pleocyemata</taxon>
        <taxon>Brachyura</taxon>
        <taxon>Eubrachyura</taxon>
        <taxon>Portunoidea</taxon>
        <taxon>Portunidae</taxon>
        <taxon>Portuninae</taxon>
        <taxon>Portunus</taxon>
    </lineage>
</organism>
<name>A0A5B7IP19_PORTR</name>
<gene>
    <name evidence="2" type="ORF">E2C01_078944</name>
</gene>
<dbReference type="AlphaFoldDB" id="A0A5B7IP19"/>
<sequence>MPRREARPGVSSSSPASRVTPTPMATWADQNPRGSFTYRCSLWPSTCEIWRRRRGRQEGSGVREAAECGPAPEGVVEDAGRTFYRDLGMFYEYLAVFCERFMVF</sequence>
<evidence type="ECO:0000256" key="1">
    <source>
        <dbReference type="SAM" id="MobiDB-lite"/>
    </source>
</evidence>
<protein>
    <submittedName>
        <fullName evidence="2">Uncharacterized protein</fullName>
    </submittedName>
</protein>
<dbReference type="Proteomes" id="UP000324222">
    <property type="component" value="Unassembled WGS sequence"/>
</dbReference>
<dbReference type="EMBL" id="VSRR010064793">
    <property type="protein sequence ID" value="MPC84215.1"/>
    <property type="molecule type" value="Genomic_DNA"/>
</dbReference>
<comment type="caution">
    <text evidence="2">The sequence shown here is derived from an EMBL/GenBank/DDBJ whole genome shotgun (WGS) entry which is preliminary data.</text>
</comment>
<feature type="compositionally biased region" description="Polar residues" evidence="1">
    <location>
        <begin position="10"/>
        <end position="20"/>
    </location>
</feature>
<keyword evidence="3" id="KW-1185">Reference proteome</keyword>